<gene>
    <name evidence="2" type="ORF">NC99_15400</name>
</gene>
<keyword evidence="1" id="KW-0812">Transmembrane</keyword>
<accession>A0A0L8VBD6</accession>
<evidence type="ECO:0000313" key="3">
    <source>
        <dbReference type="Proteomes" id="UP000036958"/>
    </source>
</evidence>
<dbReference type="Pfam" id="PF14126">
    <property type="entry name" value="DUF4293"/>
    <property type="match status" value="1"/>
</dbReference>
<reference evidence="3" key="1">
    <citation type="submission" date="2015-07" db="EMBL/GenBank/DDBJ databases">
        <title>Genome sequencing of Sunxiuqinia dokdonensis strain SK.</title>
        <authorList>
            <person name="Ahn S."/>
            <person name="Kim B.-C."/>
        </authorList>
    </citation>
    <scope>NUCLEOTIDE SEQUENCE [LARGE SCALE GENOMIC DNA]</scope>
    <source>
        <strain evidence="3">SK</strain>
    </source>
</reference>
<keyword evidence="3" id="KW-1185">Reference proteome</keyword>
<dbReference type="EMBL" id="LGIA01000084">
    <property type="protein sequence ID" value="KOH45648.1"/>
    <property type="molecule type" value="Genomic_DNA"/>
</dbReference>
<name>A0A0L8VBD6_9BACT</name>
<feature type="transmembrane region" description="Helical" evidence="1">
    <location>
        <begin position="131"/>
        <end position="154"/>
    </location>
</feature>
<protein>
    <recommendedName>
        <fullName evidence="4">DUF4293 family protein</fullName>
    </recommendedName>
</protein>
<evidence type="ECO:0000313" key="2">
    <source>
        <dbReference type="EMBL" id="KOH45648.1"/>
    </source>
</evidence>
<dbReference type="AlphaFoldDB" id="A0A0L8VBD6"/>
<evidence type="ECO:0000256" key="1">
    <source>
        <dbReference type="SAM" id="Phobius"/>
    </source>
</evidence>
<sequence>MVDWNLVIVYWTDGSSDAGNTTLDVKSKLFNFAVATFGQKCNFVTKFITMIQRIQTLYILFASILIGLLFALPFAEIAANDKFYLFNIQGIMHDGVVVESGLPILLFVGIILIIHLVAIFLFKKRIRQMRLLVFAILLMLGLFGMFYFFTFYSFKGFEVSFKIAVVFPLIAIILDYLAIRNIGKDEALIRSIDRIR</sequence>
<keyword evidence="1" id="KW-0472">Membrane</keyword>
<organism evidence="2 3">
    <name type="scientific">Sunxiuqinia dokdonensis</name>
    <dbReference type="NCBI Taxonomy" id="1409788"/>
    <lineage>
        <taxon>Bacteria</taxon>
        <taxon>Pseudomonadati</taxon>
        <taxon>Bacteroidota</taxon>
        <taxon>Bacteroidia</taxon>
        <taxon>Marinilabiliales</taxon>
        <taxon>Prolixibacteraceae</taxon>
        <taxon>Sunxiuqinia</taxon>
    </lineage>
</organism>
<dbReference type="STRING" id="1409788.NC99_15400"/>
<feature type="transmembrane region" description="Helical" evidence="1">
    <location>
        <begin position="102"/>
        <end position="122"/>
    </location>
</feature>
<keyword evidence="1" id="KW-1133">Transmembrane helix</keyword>
<comment type="caution">
    <text evidence="2">The sequence shown here is derived from an EMBL/GenBank/DDBJ whole genome shotgun (WGS) entry which is preliminary data.</text>
</comment>
<dbReference type="InterPro" id="IPR025635">
    <property type="entry name" value="DUF4293"/>
</dbReference>
<dbReference type="Proteomes" id="UP000036958">
    <property type="component" value="Unassembled WGS sequence"/>
</dbReference>
<proteinExistence type="predicted"/>
<evidence type="ECO:0008006" key="4">
    <source>
        <dbReference type="Google" id="ProtNLM"/>
    </source>
</evidence>
<feature type="transmembrane region" description="Helical" evidence="1">
    <location>
        <begin position="160"/>
        <end position="179"/>
    </location>
</feature>
<feature type="transmembrane region" description="Helical" evidence="1">
    <location>
        <begin position="56"/>
        <end position="75"/>
    </location>
</feature>